<reference evidence="2 3" key="2">
    <citation type="journal article" date="2017" name="Nature">
        <title>The Apostasia genome and the evolution of orchids.</title>
        <authorList>
            <person name="Zhang G.Q."/>
            <person name="Liu K.W."/>
            <person name="Li Z."/>
            <person name="Lohaus R."/>
            <person name="Hsiao Y.Y."/>
            <person name="Niu S.C."/>
            <person name="Wang J.Y."/>
            <person name="Lin Y.C."/>
            <person name="Xu Q."/>
            <person name="Chen L.J."/>
            <person name="Yoshida K."/>
            <person name="Fujiwara S."/>
            <person name="Wang Z.W."/>
            <person name="Zhang Y.Q."/>
            <person name="Mitsuda N."/>
            <person name="Wang M."/>
            <person name="Liu G.H."/>
            <person name="Pecoraro L."/>
            <person name="Huang H.X."/>
            <person name="Xiao X.J."/>
            <person name="Lin M."/>
            <person name="Wu X.Y."/>
            <person name="Wu W.L."/>
            <person name="Chen Y.Y."/>
            <person name="Chang S.B."/>
            <person name="Sakamoto S."/>
            <person name="Ohme-Takagi M."/>
            <person name="Yagi M."/>
            <person name="Zeng S.J."/>
            <person name="Shen C.Y."/>
            <person name="Yeh C.M."/>
            <person name="Luo Y.B."/>
            <person name="Tsai W.C."/>
            <person name="Van de Peer Y."/>
            <person name="Liu Z.J."/>
        </authorList>
    </citation>
    <scope>NUCLEOTIDE SEQUENCE [LARGE SCALE GENOMIC DNA]</scope>
    <source>
        <tissue evidence="2">The whole plant</tissue>
    </source>
</reference>
<feature type="compositionally biased region" description="Polar residues" evidence="1">
    <location>
        <begin position="15"/>
        <end position="24"/>
    </location>
</feature>
<dbReference type="GO" id="GO:0010112">
    <property type="term" value="P:regulation of systemic acquired resistance"/>
    <property type="evidence" value="ECO:0007669"/>
    <property type="project" value="InterPro"/>
</dbReference>
<feature type="region of interest" description="Disordered" evidence="1">
    <location>
        <begin position="1"/>
        <end position="33"/>
    </location>
</feature>
<name>A0A2I0WFX9_9ASPA</name>
<dbReference type="Proteomes" id="UP000233837">
    <property type="component" value="Unassembled WGS sequence"/>
</dbReference>
<evidence type="ECO:0000256" key="1">
    <source>
        <dbReference type="SAM" id="MobiDB-lite"/>
    </source>
</evidence>
<accession>A0A2I0WFX9</accession>
<organism evidence="2 3">
    <name type="scientific">Dendrobium catenatum</name>
    <dbReference type="NCBI Taxonomy" id="906689"/>
    <lineage>
        <taxon>Eukaryota</taxon>
        <taxon>Viridiplantae</taxon>
        <taxon>Streptophyta</taxon>
        <taxon>Embryophyta</taxon>
        <taxon>Tracheophyta</taxon>
        <taxon>Spermatophyta</taxon>
        <taxon>Magnoliopsida</taxon>
        <taxon>Liliopsida</taxon>
        <taxon>Asparagales</taxon>
        <taxon>Orchidaceae</taxon>
        <taxon>Epidendroideae</taxon>
        <taxon>Malaxideae</taxon>
        <taxon>Dendrobiinae</taxon>
        <taxon>Dendrobium</taxon>
    </lineage>
</organism>
<evidence type="ECO:0000313" key="2">
    <source>
        <dbReference type="EMBL" id="PKU74551.1"/>
    </source>
</evidence>
<sequence>METENQKKKRRGNVSDGNGESTRQTRPRSEERAVLEDEVKEFCEILHRIRDATGCGGRLTGDRTAVGGKEGLGRWRPTFMLEDFEEAAVAGNEISSGEALPVEKEAVRIDLNAEPEAEGSTEMECMKLF</sequence>
<proteinExistence type="predicted"/>
<evidence type="ECO:0000313" key="3">
    <source>
        <dbReference type="Proteomes" id="UP000233837"/>
    </source>
</evidence>
<gene>
    <name evidence="2" type="ORF">MA16_Dca003754</name>
</gene>
<dbReference type="PANTHER" id="PTHR35735:SF8">
    <property type="entry name" value="PROTEIN NIM1-INTERACTING 2"/>
    <property type="match status" value="1"/>
</dbReference>
<dbReference type="EMBL" id="KZ502674">
    <property type="protein sequence ID" value="PKU74551.1"/>
    <property type="molecule type" value="Genomic_DNA"/>
</dbReference>
<dbReference type="InterPro" id="IPR034577">
    <property type="entry name" value="NIMIN-2"/>
</dbReference>
<keyword evidence="3" id="KW-1185">Reference proteome</keyword>
<reference evidence="2 3" key="1">
    <citation type="journal article" date="2016" name="Sci. Rep.">
        <title>The Dendrobium catenatum Lindl. genome sequence provides insights into polysaccharide synthase, floral development and adaptive evolution.</title>
        <authorList>
            <person name="Zhang G.Q."/>
            <person name="Xu Q."/>
            <person name="Bian C."/>
            <person name="Tsai W.C."/>
            <person name="Yeh C.M."/>
            <person name="Liu K.W."/>
            <person name="Yoshida K."/>
            <person name="Zhang L.S."/>
            <person name="Chang S.B."/>
            <person name="Chen F."/>
            <person name="Shi Y."/>
            <person name="Su Y.Y."/>
            <person name="Zhang Y.Q."/>
            <person name="Chen L.J."/>
            <person name="Yin Y."/>
            <person name="Lin M."/>
            <person name="Huang H."/>
            <person name="Deng H."/>
            <person name="Wang Z.W."/>
            <person name="Zhu S.L."/>
            <person name="Zhao X."/>
            <person name="Deng C."/>
            <person name="Niu S.C."/>
            <person name="Huang J."/>
            <person name="Wang M."/>
            <person name="Liu G.H."/>
            <person name="Yang H.J."/>
            <person name="Xiao X.J."/>
            <person name="Hsiao Y.Y."/>
            <person name="Wu W.L."/>
            <person name="Chen Y.Y."/>
            <person name="Mitsuda N."/>
            <person name="Ohme-Takagi M."/>
            <person name="Luo Y.B."/>
            <person name="Van de Peer Y."/>
            <person name="Liu Z.J."/>
        </authorList>
    </citation>
    <scope>NUCLEOTIDE SEQUENCE [LARGE SCALE GENOMIC DNA]</scope>
    <source>
        <tissue evidence="2">The whole plant</tissue>
    </source>
</reference>
<dbReference type="PANTHER" id="PTHR35735">
    <property type="entry name" value="PROTEIN NIM1-INTERACTING 2"/>
    <property type="match status" value="1"/>
</dbReference>
<protein>
    <submittedName>
        <fullName evidence="2">Uncharacterized protein</fullName>
    </submittedName>
</protein>
<dbReference type="AlphaFoldDB" id="A0A2I0WFX9"/>